<gene>
    <name evidence="1" type="ORF">PFDG_03932</name>
</gene>
<evidence type="ECO:0000313" key="2">
    <source>
        <dbReference type="Proteomes" id="UP000054282"/>
    </source>
</evidence>
<dbReference type="KEGG" id="pfd:PFDG_03932"/>
<protein>
    <submittedName>
        <fullName evidence="1">Uncharacterized protein</fullName>
    </submittedName>
</protein>
<dbReference type="EMBL" id="DS016609">
    <property type="protein sequence ID" value="KOB87615.1"/>
    <property type="molecule type" value="Genomic_DNA"/>
</dbReference>
<dbReference type="AlphaFoldDB" id="A0A0L7M4V4"/>
<reference evidence="2" key="1">
    <citation type="submission" date="2006-09" db="EMBL/GenBank/DDBJ databases">
        <title>Annotation of Plasmodium falciparum Dd2.</title>
        <authorList>
            <consortium name="The Broad Institute Genome Sequencing Platform"/>
            <person name="Volkman S.K."/>
            <person name="Neafsey D.E."/>
            <person name="Dash A.P."/>
            <person name="Chitnis C.E."/>
            <person name="Hartl D.L."/>
            <person name="Young S.K."/>
            <person name="Zeng Q."/>
            <person name="Koehrsen M."/>
            <person name="Alvarado L."/>
            <person name="Berlin A."/>
            <person name="Borenstein D."/>
            <person name="Chapman S.B."/>
            <person name="Chen Z."/>
            <person name="Engels R."/>
            <person name="Freedman E."/>
            <person name="Gellesch M."/>
            <person name="Goldberg J."/>
            <person name="Griggs A."/>
            <person name="Gujja S."/>
            <person name="Heilman E.R."/>
            <person name="Heiman D.I."/>
            <person name="Howarth C."/>
            <person name="Jen D."/>
            <person name="Larson L."/>
            <person name="Mehta T."/>
            <person name="Neiman D."/>
            <person name="Park D."/>
            <person name="Pearson M."/>
            <person name="Roberts A."/>
            <person name="Saif S."/>
            <person name="Shea T."/>
            <person name="Shenoy N."/>
            <person name="Sisk P."/>
            <person name="Stolte C."/>
            <person name="Sykes S."/>
            <person name="Walk T."/>
            <person name="White J."/>
            <person name="Yandava C."/>
            <person name="Haas B."/>
            <person name="Henn M.R."/>
            <person name="Nusbaum C."/>
            <person name="Birren B."/>
        </authorList>
    </citation>
    <scope>NUCLEOTIDE SEQUENCE [LARGE SCALE GENOMIC DNA]</scope>
</reference>
<dbReference type="OrthoDB" id="371510at2759"/>
<sequence>MCLYVYNFETGGENKFEKSNNILEKLNEHDISTIPEEFLLYFKDIIKLNKLYEHSDILKNYEDDDKEGEDDVNYKKCVDDEEVCVNKEHQDLIDKIKKYCIRLCNIFNENASLYEILNKMKDKENHDFSKFLYIIKDIKNIFSNEVSNERFRKNQGYRKYE</sequence>
<organism evidence="1 2">
    <name type="scientific">Plasmodium falciparum (isolate Dd2)</name>
    <dbReference type="NCBI Taxonomy" id="57267"/>
    <lineage>
        <taxon>Eukaryota</taxon>
        <taxon>Sar</taxon>
        <taxon>Alveolata</taxon>
        <taxon>Apicomplexa</taxon>
        <taxon>Aconoidasida</taxon>
        <taxon>Haemosporida</taxon>
        <taxon>Plasmodiidae</taxon>
        <taxon>Plasmodium</taxon>
        <taxon>Plasmodium (Laverania)</taxon>
    </lineage>
</organism>
<evidence type="ECO:0000313" key="1">
    <source>
        <dbReference type="EMBL" id="KOB87615.1"/>
    </source>
</evidence>
<dbReference type="Proteomes" id="UP000054282">
    <property type="component" value="Unassembled WGS sequence"/>
</dbReference>
<reference evidence="2" key="2">
    <citation type="submission" date="2006-09" db="EMBL/GenBank/DDBJ databases">
        <title>The genome sequence of Plasmodium falciparum Dd2.</title>
        <authorList>
            <consortium name="The Broad Institute Genome Sequencing Platform"/>
            <person name="Birren B."/>
            <person name="Lander E."/>
            <person name="Galagan J."/>
            <person name="Nusbaum C."/>
            <person name="Devon K."/>
            <person name="Henn M."/>
            <person name="Jaffe D."/>
            <person name="Butler J."/>
            <person name="Alvarez P."/>
            <person name="Gnerre S."/>
            <person name="Grabherr M."/>
            <person name="Kleber M."/>
            <person name="Mauceli E."/>
            <person name="Brockman W."/>
            <person name="MacCallum I.A."/>
            <person name="Rounsley S."/>
            <person name="Young S."/>
            <person name="LaButti K."/>
            <person name="Pushparaj V."/>
            <person name="DeCaprio D."/>
            <person name="Crawford M."/>
            <person name="Koehrsen M."/>
            <person name="Engels R."/>
            <person name="Montgomery P."/>
            <person name="Pearson M."/>
            <person name="Howarth C."/>
            <person name="Larson L."/>
            <person name="Luoma S."/>
            <person name="White J."/>
            <person name="Kodira C."/>
            <person name="Zeng Q."/>
            <person name="O'Leary S."/>
            <person name="Yandava C."/>
            <person name="Alvarado L."/>
            <person name="Wirth D."/>
            <person name="Volkman S."/>
            <person name="Hartl D."/>
        </authorList>
    </citation>
    <scope>NUCLEOTIDE SEQUENCE [LARGE SCALE GENOMIC DNA]</scope>
</reference>
<name>A0A0L7M4V4_PLAF4</name>
<proteinExistence type="predicted"/>
<accession>A0A0L7M4V4</accession>